<feature type="chain" id="PRO_5002164985" description="SnoaL-like domain-containing protein" evidence="1">
    <location>
        <begin position="20"/>
        <end position="234"/>
    </location>
</feature>
<keyword evidence="3" id="KW-1185">Reference proteome</keyword>
<organism evidence="2 3">
    <name type="scientific">Thelohanellus kitauei</name>
    <name type="common">Myxosporean</name>
    <dbReference type="NCBI Taxonomy" id="669202"/>
    <lineage>
        <taxon>Eukaryota</taxon>
        <taxon>Metazoa</taxon>
        <taxon>Cnidaria</taxon>
        <taxon>Myxozoa</taxon>
        <taxon>Myxosporea</taxon>
        <taxon>Bivalvulida</taxon>
        <taxon>Platysporina</taxon>
        <taxon>Myxobolidae</taxon>
        <taxon>Thelohanellus</taxon>
    </lineage>
</organism>
<dbReference type="GO" id="GO:0003723">
    <property type="term" value="F:RNA binding"/>
    <property type="evidence" value="ECO:0007669"/>
    <property type="project" value="InterPro"/>
</dbReference>
<dbReference type="AlphaFoldDB" id="A0A0C2NEN3"/>
<comment type="caution">
    <text evidence="2">The sequence shown here is derived from an EMBL/GenBank/DDBJ whole genome shotgun (WGS) entry which is preliminary data.</text>
</comment>
<reference evidence="2 3" key="1">
    <citation type="journal article" date="2014" name="Genome Biol. Evol.">
        <title>The genome of the myxosporean Thelohanellus kitauei shows adaptations to nutrient acquisition within its fish host.</title>
        <authorList>
            <person name="Yang Y."/>
            <person name="Xiong J."/>
            <person name="Zhou Z."/>
            <person name="Huo F."/>
            <person name="Miao W."/>
            <person name="Ran C."/>
            <person name="Liu Y."/>
            <person name="Zhang J."/>
            <person name="Feng J."/>
            <person name="Wang M."/>
            <person name="Wang M."/>
            <person name="Wang L."/>
            <person name="Yao B."/>
        </authorList>
    </citation>
    <scope>NUCLEOTIDE SEQUENCE [LARGE SCALE GENOMIC DNA]</scope>
    <source>
        <strain evidence="2">Wuqing</strain>
    </source>
</reference>
<proteinExistence type="predicted"/>
<accession>A0A0C2NEN3</accession>
<evidence type="ECO:0000313" key="2">
    <source>
        <dbReference type="EMBL" id="KII74825.1"/>
    </source>
</evidence>
<dbReference type="Gene3D" id="3.90.730.10">
    <property type="entry name" value="Ribonuclease T2-like"/>
    <property type="match status" value="1"/>
</dbReference>
<gene>
    <name evidence="2" type="ORF">RF11_08077</name>
</gene>
<evidence type="ECO:0000256" key="1">
    <source>
        <dbReference type="SAM" id="SignalP"/>
    </source>
</evidence>
<evidence type="ECO:0008006" key="4">
    <source>
        <dbReference type="Google" id="ProtNLM"/>
    </source>
</evidence>
<dbReference type="GO" id="GO:0033897">
    <property type="term" value="F:ribonuclease T2 activity"/>
    <property type="evidence" value="ECO:0007669"/>
    <property type="project" value="InterPro"/>
</dbReference>
<dbReference type="EMBL" id="JWZT01000229">
    <property type="protein sequence ID" value="KII74825.1"/>
    <property type="molecule type" value="Genomic_DNA"/>
</dbReference>
<name>A0A0C2NEN3_THEKT</name>
<dbReference type="Proteomes" id="UP000031668">
    <property type="component" value="Unassembled WGS sequence"/>
</dbReference>
<keyword evidence="1" id="KW-0732">Signal</keyword>
<protein>
    <recommendedName>
        <fullName evidence="4">SnoaL-like domain-containing protein</fullName>
    </recommendedName>
</protein>
<sequence length="234" mass="27290">MVWMVYLCFLAPRIYFAYPATCGYNLGDPKGVGFHKLLATQRIKTTIHGEFSHTRPRDEEIDTQVCKSIWAHYVKPPHIWFSSLSDTDPTPSPRLFKHECRKHRMDFEDANAFMQRVLRTCRIIKGFLVTIYCRFHSEEGHRFNVAQQIVLSDQMPDDIYYRGCKFNYLIKTPDGWEIIKQNTQTYFMNVETQIFLPEGQAADESGARASPVVEAPNEKAFEQPYTRPTFVYLA</sequence>
<evidence type="ECO:0000313" key="3">
    <source>
        <dbReference type="Proteomes" id="UP000031668"/>
    </source>
</evidence>
<feature type="signal peptide" evidence="1">
    <location>
        <begin position="1"/>
        <end position="19"/>
    </location>
</feature>
<dbReference type="OrthoDB" id="10664084at2759"/>
<dbReference type="InterPro" id="IPR036430">
    <property type="entry name" value="RNase_T2-like_sf"/>
</dbReference>